<comment type="caution">
    <text evidence="1">The sequence shown here is derived from an EMBL/GenBank/DDBJ whole genome shotgun (WGS) entry which is preliminary data.</text>
</comment>
<dbReference type="Proteomes" id="UP000265520">
    <property type="component" value="Unassembled WGS sequence"/>
</dbReference>
<feature type="non-terminal residue" evidence="1">
    <location>
        <position position="1"/>
    </location>
</feature>
<protein>
    <submittedName>
        <fullName evidence="1">Gag-protease polyprotein</fullName>
    </submittedName>
</protein>
<dbReference type="GO" id="GO:0006508">
    <property type="term" value="P:proteolysis"/>
    <property type="evidence" value="ECO:0007669"/>
    <property type="project" value="UniProtKB-KW"/>
</dbReference>
<organism evidence="1 2">
    <name type="scientific">Trifolium medium</name>
    <dbReference type="NCBI Taxonomy" id="97028"/>
    <lineage>
        <taxon>Eukaryota</taxon>
        <taxon>Viridiplantae</taxon>
        <taxon>Streptophyta</taxon>
        <taxon>Embryophyta</taxon>
        <taxon>Tracheophyta</taxon>
        <taxon>Spermatophyta</taxon>
        <taxon>Magnoliopsida</taxon>
        <taxon>eudicotyledons</taxon>
        <taxon>Gunneridae</taxon>
        <taxon>Pentapetalae</taxon>
        <taxon>rosids</taxon>
        <taxon>fabids</taxon>
        <taxon>Fabales</taxon>
        <taxon>Fabaceae</taxon>
        <taxon>Papilionoideae</taxon>
        <taxon>50 kb inversion clade</taxon>
        <taxon>NPAAA clade</taxon>
        <taxon>Hologalegina</taxon>
        <taxon>IRL clade</taxon>
        <taxon>Trifolieae</taxon>
        <taxon>Trifolium</taxon>
    </lineage>
</organism>
<accession>A0A392S0B4</accession>
<dbReference type="EMBL" id="LXQA010296995">
    <property type="protein sequence ID" value="MCI41842.1"/>
    <property type="molecule type" value="Genomic_DNA"/>
</dbReference>
<keyword evidence="1" id="KW-0378">Hydrolase</keyword>
<dbReference type="AlphaFoldDB" id="A0A392S0B4"/>
<evidence type="ECO:0000313" key="1">
    <source>
        <dbReference type="EMBL" id="MCI41842.1"/>
    </source>
</evidence>
<reference evidence="1 2" key="1">
    <citation type="journal article" date="2018" name="Front. Plant Sci.">
        <title>Red Clover (Trifolium pratense) and Zigzag Clover (T. medium) - A Picture of Genomic Similarities and Differences.</title>
        <authorList>
            <person name="Dluhosova J."/>
            <person name="Istvanek J."/>
            <person name="Nedelnik J."/>
            <person name="Repkova J."/>
        </authorList>
    </citation>
    <scope>NUCLEOTIDE SEQUENCE [LARGE SCALE GENOMIC DNA]</scope>
    <source>
        <strain evidence="2">cv. 10/8</strain>
        <tissue evidence="1">Leaf</tissue>
    </source>
</reference>
<keyword evidence="2" id="KW-1185">Reference proteome</keyword>
<name>A0A392S0B4_9FABA</name>
<sequence length="85" mass="9891">KSVDSKTWKDVVKGWEHLVITDKDGNKTRELKSEEDWSKEEDELALENSKALNALFNGVDKNMFRLIKQCTIAKEAWEILKTTHE</sequence>
<proteinExistence type="predicted"/>
<dbReference type="Pfam" id="PF14223">
    <property type="entry name" value="Retrotran_gag_2"/>
    <property type="match status" value="1"/>
</dbReference>
<keyword evidence="1" id="KW-0645">Protease</keyword>
<dbReference type="GO" id="GO:0008233">
    <property type="term" value="F:peptidase activity"/>
    <property type="evidence" value="ECO:0007669"/>
    <property type="project" value="UniProtKB-KW"/>
</dbReference>
<evidence type="ECO:0000313" key="2">
    <source>
        <dbReference type="Proteomes" id="UP000265520"/>
    </source>
</evidence>
<feature type="non-terminal residue" evidence="1">
    <location>
        <position position="85"/>
    </location>
</feature>